<evidence type="ECO:0000256" key="1">
    <source>
        <dbReference type="SAM" id="MobiDB-lite"/>
    </source>
</evidence>
<dbReference type="OrthoDB" id="9768039at2"/>
<protein>
    <submittedName>
        <fullName evidence="3">Uncharacterized protein</fullName>
    </submittedName>
</protein>
<dbReference type="EMBL" id="PVYX01000001">
    <property type="protein sequence ID" value="PRX57614.1"/>
    <property type="molecule type" value="Genomic_DNA"/>
</dbReference>
<accession>A0A2T0MJ56</accession>
<dbReference type="Proteomes" id="UP000237640">
    <property type="component" value="Unassembled WGS sequence"/>
</dbReference>
<evidence type="ECO:0000313" key="3">
    <source>
        <dbReference type="EMBL" id="PRX57614.1"/>
    </source>
</evidence>
<gene>
    <name evidence="3" type="ORF">CLV81_1622</name>
</gene>
<dbReference type="RefSeq" id="WP_146129862.1">
    <property type="nucleotide sequence ID" value="NZ_PVYX01000001.1"/>
</dbReference>
<feature type="region of interest" description="Disordered" evidence="1">
    <location>
        <begin position="45"/>
        <end position="74"/>
    </location>
</feature>
<comment type="caution">
    <text evidence="3">The sequence shown here is derived from an EMBL/GenBank/DDBJ whole genome shotgun (WGS) entry which is preliminary data.</text>
</comment>
<name>A0A2T0MJ56_9FLAO</name>
<dbReference type="AlphaFoldDB" id="A0A2T0MJ56"/>
<reference evidence="3 4" key="1">
    <citation type="submission" date="2018-03" db="EMBL/GenBank/DDBJ databases">
        <title>Genomic Encyclopedia of Archaeal and Bacterial Type Strains, Phase II (KMG-II): from individual species to whole genera.</title>
        <authorList>
            <person name="Goeker M."/>
        </authorList>
    </citation>
    <scope>NUCLEOTIDE SEQUENCE [LARGE SCALE GENOMIC DNA]</scope>
    <source>
        <strain evidence="3 4">DSM 25027</strain>
    </source>
</reference>
<feature type="compositionally biased region" description="Polar residues" evidence="1">
    <location>
        <begin position="62"/>
        <end position="73"/>
    </location>
</feature>
<evidence type="ECO:0000313" key="4">
    <source>
        <dbReference type="Proteomes" id="UP000237640"/>
    </source>
</evidence>
<keyword evidence="4" id="KW-1185">Reference proteome</keyword>
<feature type="chain" id="PRO_5015473991" evidence="2">
    <location>
        <begin position="34"/>
        <end position="281"/>
    </location>
</feature>
<feature type="compositionally biased region" description="Polar residues" evidence="1">
    <location>
        <begin position="45"/>
        <end position="54"/>
    </location>
</feature>
<proteinExistence type="predicted"/>
<sequence length="281" mass="31598">MYLLKNICVFSFREFLVFSFALLLFSCSTDSDAFVDEVLQNNTAEEETVNQNDDSSVEGENDGNSGTVSNTCPENGDIFFSEENGLVSVEFENSNFDGDWELRNDADDVSGQGYMVWTGQQRLNQPGEGMATFLIQVNTPGTYQFLWKSSFRMGDNGTEHNDSWLRFPNATDFFGEKSNGSIVYPRGSGKEPNPEGSSSDGWFKIYRSGDDNSFLWQARTSDNDAHDIFVTFSEEGIYTMEVSARSSFHGIDRFLLFQKDSFTRQQAIEMADSFSEQGSCN</sequence>
<evidence type="ECO:0000256" key="2">
    <source>
        <dbReference type="SAM" id="SignalP"/>
    </source>
</evidence>
<feature type="signal peptide" evidence="2">
    <location>
        <begin position="1"/>
        <end position="33"/>
    </location>
</feature>
<dbReference type="PROSITE" id="PS51257">
    <property type="entry name" value="PROKAR_LIPOPROTEIN"/>
    <property type="match status" value="1"/>
</dbReference>
<organism evidence="3 4">
    <name type="scientific">Flagellimonas meridianipacifica</name>
    <dbReference type="NCBI Taxonomy" id="1080225"/>
    <lineage>
        <taxon>Bacteria</taxon>
        <taxon>Pseudomonadati</taxon>
        <taxon>Bacteroidota</taxon>
        <taxon>Flavobacteriia</taxon>
        <taxon>Flavobacteriales</taxon>
        <taxon>Flavobacteriaceae</taxon>
        <taxon>Flagellimonas</taxon>
    </lineage>
</organism>
<keyword evidence="2" id="KW-0732">Signal</keyword>